<feature type="transmembrane region" description="Helical" evidence="8">
    <location>
        <begin position="381"/>
        <end position="402"/>
    </location>
</feature>
<feature type="transmembrane region" description="Helical" evidence="8">
    <location>
        <begin position="491"/>
        <end position="513"/>
    </location>
</feature>
<dbReference type="PROSITE" id="PS01022">
    <property type="entry name" value="PTR2_1"/>
    <property type="match status" value="1"/>
</dbReference>
<feature type="transmembrane region" description="Helical" evidence="8">
    <location>
        <begin position="138"/>
        <end position="157"/>
    </location>
</feature>
<evidence type="ECO:0000256" key="1">
    <source>
        <dbReference type="ARBA" id="ARBA00004141"/>
    </source>
</evidence>
<feature type="transmembrane region" description="Helical" evidence="8">
    <location>
        <begin position="344"/>
        <end position="360"/>
    </location>
</feature>
<dbReference type="Gene3D" id="1.20.1250.20">
    <property type="entry name" value="MFS general substrate transporter like domains"/>
    <property type="match status" value="1"/>
</dbReference>
<keyword evidence="4 8" id="KW-1133">Transmembrane helix</keyword>
<evidence type="ECO:0000256" key="3">
    <source>
        <dbReference type="ARBA" id="ARBA00022692"/>
    </source>
</evidence>
<feature type="transmembrane region" description="Helical" evidence="8">
    <location>
        <begin position="104"/>
        <end position="126"/>
    </location>
</feature>
<dbReference type="InterPro" id="IPR036259">
    <property type="entry name" value="MFS_trans_sf"/>
</dbReference>
<dbReference type="InterPro" id="IPR000109">
    <property type="entry name" value="POT_fam"/>
</dbReference>
<evidence type="ECO:0000313" key="9">
    <source>
        <dbReference type="EMBL" id="KAE8150552.1"/>
    </source>
</evidence>
<dbReference type="Pfam" id="PF00854">
    <property type="entry name" value="PTR2"/>
    <property type="match status" value="1"/>
</dbReference>
<keyword evidence="5 8" id="KW-0472">Membrane</keyword>
<evidence type="ECO:0000256" key="4">
    <source>
        <dbReference type="ARBA" id="ARBA00022989"/>
    </source>
</evidence>
<evidence type="ECO:0000256" key="7">
    <source>
        <dbReference type="SAM" id="MobiDB-lite"/>
    </source>
</evidence>
<dbReference type="AlphaFoldDB" id="A0A5N6TVZ3"/>
<organism evidence="9 10">
    <name type="scientific">Aspergillus avenaceus</name>
    <dbReference type="NCBI Taxonomy" id="36643"/>
    <lineage>
        <taxon>Eukaryota</taxon>
        <taxon>Fungi</taxon>
        <taxon>Dikarya</taxon>
        <taxon>Ascomycota</taxon>
        <taxon>Pezizomycotina</taxon>
        <taxon>Eurotiomycetes</taxon>
        <taxon>Eurotiomycetidae</taxon>
        <taxon>Eurotiales</taxon>
        <taxon>Aspergillaceae</taxon>
        <taxon>Aspergillus</taxon>
        <taxon>Aspergillus subgen. Circumdati</taxon>
    </lineage>
</organism>
<comment type="similarity">
    <text evidence="2 6">Belongs to the major facilitator superfamily. Proton-dependent oligopeptide transporter (POT/PTR) (TC 2.A.17) family.</text>
</comment>
<evidence type="ECO:0000256" key="5">
    <source>
        <dbReference type="ARBA" id="ARBA00023136"/>
    </source>
</evidence>
<keyword evidence="6" id="KW-0813">Transport</keyword>
<dbReference type="GO" id="GO:0006857">
    <property type="term" value="P:oligopeptide transport"/>
    <property type="evidence" value="ECO:0007669"/>
    <property type="project" value="InterPro"/>
</dbReference>
<proteinExistence type="inferred from homology"/>
<feature type="transmembrane region" description="Helical" evidence="8">
    <location>
        <begin position="199"/>
        <end position="217"/>
    </location>
</feature>
<accession>A0A5N6TVZ3</accession>
<feature type="transmembrane region" description="Helical" evidence="8">
    <location>
        <begin position="426"/>
        <end position="445"/>
    </location>
</feature>
<evidence type="ECO:0000256" key="8">
    <source>
        <dbReference type="SAM" id="Phobius"/>
    </source>
</evidence>
<comment type="subcellular location">
    <subcellularLocation>
        <location evidence="1 6">Membrane</location>
        <topology evidence="1 6">Multi-pass membrane protein</topology>
    </subcellularLocation>
</comment>
<sequence length="516" mass="55622">MSDNEKAQATTTSEPSDEELESLRHVPDGIPLAAWLVMLFAGAERFTYTGFTAPLQNYIQNPRSDSSLPGALGQGQAIATALNCFLNVFSYVSPIGAAAVADGYLGPFLTITYSAVIYIIGLIILFVTSIPSVSEDGAGLGGLIASLVLIGLGIGGIKSSVIPLMVDQLTAVKTRVKTLPNGDKVVVDRDITVRRIYSIYYWVINLGGLVGMLTTLLEKKRGFWAAFLLPLCSLAPAVIVFALGRSKYIHQKREKGMLPNLMKVLGLAVKGGFNLDNAKQSYQAAKHNRSVDWDDDFISHVRQAVHSCRVALIYPIVWLCFSQNQTNLVSQAADMLTYGIPNDMIAMLNPICVIIIVPILDKLVYPAMKQMGLEPRPTVRMTIGFLFTAASMAIAAGIQQLVYTSPPCYDKPQHCSENPGPNRVSVALQIPIYVAGAIGEVFFSASGSEFAYSQAPPGMKSIVQAIFASTFAVSSLLGLAVSPAAKDPNLVIMFAAFAGAMFVSSIIFALFFWKLR</sequence>
<dbReference type="Proteomes" id="UP000325780">
    <property type="component" value="Unassembled WGS sequence"/>
</dbReference>
<dbReference type="InterPro" id="IPR018456">
    <property type="entry name" value="PTR2_symporter_CS"/>
</dbReference>
<dbReference type="PROSITE" id="PS01023">
    <property type="entry name" value="PTR2_2"/>
    <property type="match status" value="1"/>
</dbReference>
<evidence type="ECO:0000256" key="2">
    <source>
        <dbReference type="ARBA" id="ARBA00005982"/>
    </source>
</evidence>
<keyword evidence="10" id="KW-1185">Reference proteome</keyword>
<dbReference type="PANTHER" id="PTHR11654">
    <property type="entry name" value="OLIGOPEPTIDE TRANSPORTER-RELATED"/>
    <property type="match status" value="1"/>
</dbReference>
<dbReference type="OrthoDB" id="8904098at2759"/>
<dbReference type="GO" id="GO:0016020">
    <property type="term" value="C:membrane"/>
    <property type="evidence" value="ECO:0007669"/>
    <property type="project" value="UniProtKB-SubCell"/>
</dbReference>
<feature type="transmembrane region" description="Helical" evidence="8">
    <location>
        <begin position="465"/>
        <end position="485"/>
    </location>
</feature>
<feature type="region of interest" description="Disordered" evidence="7">
    <location>
        <begin position="1"/>
        <end position="22"/>
    </location>
</feature>
<keyword evidence="3 6" id="KW-0812">Transmembrane</keyword>
<name>A0A5N6TVZ3_ASPAV</name>
<protein>
    <submittedName>
        <fullName evidence="9">PTR2-domain-containing protein</fullName>
    </submittedName>
</protein>
<feature type="transmembrane region" description="Helical" evidence="8">
    <location>
        <begin position="223"/>
        <end position="243"/>
    </location>
</feature>
<dbReference type="SUPFAM" id="SSF103473">
    <property type="entry name" value="MFS general substrate transporter"/>
    <property type="match status" value="1"/>
</dbReference>
<reference evidence="9 10" key="1">
    <citation type="submission" date="2019-04" db="EMBL/GenBank/DDBJ databases">
        <title>Friends and foes A comparative genomics study of 23 Aspergillus species from section Flavi.</title>
        <authorList>
            <consortium name="DOE Joint Genome Institute"/>
            <person name="Kjaerbolling I."/>
            <person name="Vesth T."/>
            <person name="Frisvad J.C."/>
            <person name="Nybo J.L."/>
            <person name="Theobald S."/>
            <person name="Kildgaard S."/>
            <person name="Isbrandt T."/>
            <person name="Kuo A."/>
            <person name="Sato A."/>
            <person name="Lyhne E.K."/>
            <person name="Kogle M.E."/>
            <person name="Wiebenga A."/>
            <person name="Kun R.S."/>
            <person name="Lubbers R.J."/>
            <person name="Makela M.R."/>
            <person name="Barry K."/>
            <person name="Chovatia M."/>
            <person name="Clum A."/>
            <person name="Daum C."/>
            <person name="Haridas S."/>
            <person name="He G."/>
            <person name="LaButti K."/>
            <person name="Lipzen A."/>
            <person name="Mondo S."/>
            <person name="Riley R."/>
            <person name="Salamov A."/>
            <person name="Simmons B.A."/>
            <person name="Magnuson J.K."/>
            <person name="Henrissat B."/>
            <person name="Mortensen U.H."/>
            <person name="Larsen T.O."/>
            <person name="Devries R.P."/>
            <person name="Grigoriev I.V."/>
            <person name="Machida M."/>
            <person name="Baker S.E."/>
            <person name="Andersen M.R."/>
        </authorList>
    </citation>
    <scope>NUCLEOTIDE SEQUENCE [LARGE SCALE GENOMIC DNA]</scope>
    <source>
        <strain evidence="9 10">IBT 18842</strain>
    </source>
</reference>
<dbReference type="GO" id="GO:0022857">
    <property type="term" value="F:transmembrane transporter activity"/>
    <property type="evidence" value="ECO:0007669"/>
    <property type="project" value="InterPro"/>
</dbReference>
<gene>
    <name evidence="9" type="ORF">BDV25DRAFT_172043</name>
</gene>
<evidence type="ECO:0000256" key="6">
    <source>
        <dbReference type="RuleBase" id="RU003755"/>
    </source>
</evidence>
<dbReference type="EMBL" id="ML742091">
    <property type="protein sequence ID" value="KAE8150552.1"/>
    <property type="molecule type" value="Genomic_DNA"/>
</dbReference>
<evidence type="ECO:0000313" key="10">
    <source>
        <dbReference type="Proteomes" id="UP000325780"/>
    </source>
</evidence>